<dbReference type="Gene3D" id="2.40.10.220">
    <property type="entry name" value="predicted glycosyltransferase like domains"/>
    <property type="match status" value="1"/>
</dbReference>
<dbReference type="OrthoDB" id="7564913at2"/>
<evidence type="ECO:0000313" key="3">
    <source>
        <dbReference type="EMBL" id="RDE06037.1"/>
    </source>
</evidence>
<reference evidence="3 4" key="1">
    <citation type="submission" date="2018-07" db="EMBL/GenBank/DDBJ databases">
        <title>a novel species of Sphingomonas isolated from the rhizosphere soil of Araceae plant.</title>
        <authorList>
            <person name="Zhiyong W."/>
            <person name="Qinglan Z."/>
            <person name="Zhiwei F."/>
            <person name="Ding X."/>
            <person name="Gejiao W."/>
            <person name="Shixue Z."/>
        </authorList>
    </citation>
    <scope>NUCLEOTIDE SEQUENCE [LARGE SCALE GENOMIC DNA]</scope>
    <source>
        <strain evidence="3 4">WZY 27</strain>
    </source>
</reference>
<organism evidence="3 4">
    <name type="scientific">Sphingomonas aracearum</name>
    <dbReference type="NCBI Taxonomy" id="2283317"/>
    <lineage>
        <taxon>Bacteria</taxon>
        <taxon>Pseudomonadati</taxon>
        <taxon>Pseudomonadota</taxon>
        <taxon>Alphaproteobacteria</taxon>
        <taxon>Sphingomonadales</taxon>
        <taxon>Sphingomonadaceae</taxon>
        <taxon>Sphingomonas</taxon>
    </lineage>
</organism>
<dbReference type="InterPro" id="IPR009875">
    <property type="entry name" value="PilZ_domain"/>
</dbReference>
<feature type="compositionally biased region" description="Basic and acidic residues" evidence="1">
    <location>
        <begin position="1"/>
        <end position="11"/>
    </location>
</feature>
<dbReference type="SUPFAM" id="SSF141371">
    <property type="entry name" value="PilZ domain-like"/>
    <property type="match status" value="1"/>
</dbReference>
<evidence type="ECO:0000256" key="1">
    <source>
        <dbReference type="SAM" id="MobiDB-lite"/>
    </source>
</evidence>
<dbReference type="GO" id="GO:0035438">
    <property type="term" value="F:cyclic-di-GMP binding"/>
    <property type="evidence" value="ECO:0007669"/>
    <property type="project" value="InterPro"/>
</dbReference>
<accession>A0A369VWT7</accession>
<keyword evidence="4" id="KW-1185">Reference proteome</keyword>
<dbReference type="EMBL" id="QQNB01000002">
    <property type="protein sequence ID" value="RDE06037.1"/>
    <property type="molecule type" value="Genomic_DNA"/>
</dbReference>
<name>A0A369VWT7_9SPHN</name>
<sequence>MSLSSAKRDAKVPVATGEYRRQGLADEPRPRREKRRKVFQPARIGSGSEWLRAHLLDISSAGALVYCEEAQAAPARLLVEAAECDLGHATIVWRRGNRLGIRFERPLDEPTLQRVELYPDGICAQLGDAPPLR</sequence>
<comment type="caution">
    <text evidence="3">The sequence shown here is derived from an EMBL/GenBank/DDBJ whole genome shotgun (WGS) entry which is preliminary data.</text>
</comment>
<feature type="region of interest" description="Disordered" evidence="1">
    <location>
        <begin position="1"/>
        <end position="38"/>
    </location>
</feature>
<feature type="compositionally biased region" description="Basic and acidic residues" evidence="1">
    <location>
        <begin position="18"/>
        <end position="30"/>
    </location>
</feature>
<dbReference type="AlphaFoldDB" id="A0A369VWT7"/>
<protein>
    <submittedName>
        <fullName evidence="3">PilZ domain-containing protein</fullName>
    </submittedName>
</protein>
<gene>
    <name evidence="3" type="ORF">DVW87_12780</name>
</gene>
<dbReference type="Proteomes" id="UP000253918">
    <property type="component" value="Unassembled WGS sequence"/>
</dbReference>
<dbReference type="Pfam" id="PF07238">
    <property type="entry name" value="PilZ"/>
    <property type="match status" value="1"/>
</dbReference>
<feature type="domain" description="PilZ" evidence="2">
    <location>
        <begin position="31"/>
        <end position="115"/>
    </location>
</feature>
<proteinExistence type="predicted"/>
<evidence type="ECO:0000259" key="2">
    <source>
        <dbReference type="Pfam" id="PF07238"/>
    </source>
</evidence>
<evidence type="ECO:0000313" key="4">
    <source>
        <dbReference type="Proteomes" id="UP000253918"/>
    </source>
</evidence>